<accession>F9WGH1</accession>
<organism evidence="1 2">
    <name type="scientific">Trypanosoma congolense (strain IL3000)</name>
    <dbReference type="NCBI Taxonomy" id="1068625"/>
    <lineage>
        <taxon>Eukaryota</taxon>
        <taxon>Discoba</taxon>
        <taxon>Euglenozoa</taxon>
        <taxon>Kinetoplastea</taxon>
        <taxon>Metakinetoplastina</taxon>
        <taxon>Trypanosomatida</taxon>
        <taxon>Trypanosomatidae</taxon>
        <taxon>Trypanosoma</taxon>
        <taxon>Nannomonas</taxon>
    </lineage>
</organism>
<reference evidence="1 2" key="2">
    <citation type="journal article" date="2012" name="Proc. Natl. Acad. Sci. U.S.A.">
        <title>Antigenic diversity is generated by distinct evolutionary mechanisms in African trypanosome species.</title>
        <authorList>
            <person name="Jackson A.P."/>
            <person name="Berry A."/>
            <person name="Aslett M."/>
            <person name="Allison H.C."/>
            <person name="Burton P."/>
            <person name="Vavrova-Anderson J."/>
            <person name="Brown R."/>
            <person name="Browne H."/>
            <person name="Corton N."/>
            <person name="Hauser H."/>
            <person name="Gamble J."/>
            <person name="Gilderthorp R."/>
            <person name="Marcello L."/>
            <person name="McQuillan J."/>
            <person name="Otto T.D."/>
            <person name="Quail M.A."/>
            <person name="Sanders M.J."/>
            <person name="van Tonder A."/>
            <person name="Ginger M.L."/>
            <person name="Field M.C."/>
            <person name="Barry J.D."/>
            <person name="Hertz-Fowler C."/>
            <person name="Berriman M."/>
        </authorList>
    </citation>
    <scope>NUCLEOTIDE SEQUENCE [LARGE SCALE GENOMIC DNA]</scope>
    <source>
        <strain evidence="1 2">IL3000</strain>
    </source>
</reference>
<feature type="non-terminal residue" evidence="1">
    <location>
        <position position="112"/>
    </location>
</feature>
<dbReference type="AlphaFoldDB" id="F9WGH1"/>
<dbReference type="EMBL" id="CAEQ01002271">
    <property type="protein sequence ID" value="CCD16407.1"/>
    <property type="molecule type" value="Genomic_DNA"/>
</dbReference>
<keyword evidence="2" id="KW-1185">Reference proteome</keyword>
<dbReference type="Proteomes" id="UP000000702">
    <property type="component" value="Unassembled WGS sequence"/>
</dbReference>
<protein>
    <submittedName>
        <fullName evidence="1">Uncharacterized protein</fullName>
    </submittedName>
</protein>
<comment type="caution">
    <text evidence="1">The sequence shown here is derived from an EMBL/GenBank/DDBJ whole genome shotgun (WGS) entry which is preliminary data.</text>
</comment>
<sequence>MPSYSGGHPQTLEEVINTVLVTGEPAVVIPSCFLGELDAIVDEAKSRGMKLANVPKGGVTILPPIPVTDSELLNLCLSYCRFRTEENILRCLVVWIWTNFWKNPRALLYPVG</sequence>
<gene>
    <name evidence="1" type="ORF">TCIL3000_0_13310</name>
</gene>
<evidence type="ECO:0000313" key="1">
    <source>
        <dbReference type="EMBL" id="CCD16407.1"/>
    </source>
</evidence>
<proteinExistence type="predicted"/>
<name>F9WGH1_TRYCI</name>
<evidence type="ECO:0000313" key="2">
    <source>
        <dbReference type="Proteomes" id="UP000000702"/>
    </source>
</evidence>
<reference evidence="2" key="1">
    <citation type="submission" date="2011-07" db="EMBL/GenBank/DDBJ databases">
        <title>Divergent evolution of antigenic variation in African trypanosomes.</title>
        <authorList>
            <person name="Jackson A.P."/>
            <person name="Berry A."/>
            <person name="Allison H.C."/>
            <person name="Burton P."/>
            <person name="Anderson J."/>
            <person name="Aslett M."/>
            <person name="Brown R."/>
            <person name="Corton N."/>
            <person name="Harris D."/>
            <person name="Hauser H."/>
            <person name="Gamble J."/>
            <person name="Gilderthorp R."/>
            <person name="McQuillan J."/>
            <person name="Quail M.A."/>
            <person name="Sanders M."/>
            <person name="Van Tonder A."/>
            <person name="Ginger M.L."/>
            <person name="Donelson J.E."/>
            <person name="Field M.C."/>
            <person name="Barry J.D."/>
            <person name="Berriman M."/>
            <person name="Hertz-Fowler C."/>
        </authorList>
    </citation>
    <scope>NUCLEOTIDE SEQUENCE [LARGE SCALE GENOMIC DNA]</scope>
    <source>
        <strain evidence="2">IL3000</strain>
    </source>
</reference>